<proteinExistence type="predicted"/>
<dbReference type="PANTHER" id="PTHR37946">
    <property type="entry name" value="SLL1969 PROTEIN"/>
    <property type="match status" value="1"/>
</dbReference>
<dbReference type="Pfam" id="PF07819">
    <property type="entry name" value="PGAP1"/>
    <property type="match status" value="1"/>
</dbReference>
<gene>
    <name evidence="3" type="ORF">ACFOEN_01355</name>
</gene>
<evidence type="ECO:0000256" key="1">
    <source>
        <dbReference type="SAM" id="MobiDB-lite"/>
    </source>
</evidence>
<protein>
    <submittedName>
        <fullName evidence="3">Esterase/lipase family protein</fullName>
    </submittedName>
</protein>
<name>A0ABV7GX77_9BURK</name>
<dbReference type="Gene3D" id="3.40.50.1820">
    <property type="entry name" value="alpha/beta hydrolase"/>
    <property type="match status" value="1"/>
</dbReference>
<dbReference type="SUPFAM" id="SSF53474">
    <property type="entry name" value="alpha/beta-Hydrolases"/>
    <property type="match status" value="1"/>
</dbReference>
<organism evidence="3 4">
    <name type="scientific">Piscinibacterium candidicorallinum</name>
    <dbReference type="NCBI Taxonomy" id="1793872"/>
    <lineage>
        <taxon>Bacteria</taxon>
        <taxon>Pseudomonadati</taxon>
        <taxon>Pseudomonadota</taxon>
        <taxon>Betaproteobacteria</taxon>
        <taxon>Burkholderiales</taxon>
        <taxon>Piscinibacterium</taxon>
    </lineage>
</organism>
<evidence type="ECO:0000313" key="4">
    <source>
        <dbReference type="Proteomes" id="UP001595556"/>
    </source>
</evidence>
<evidence type="ECO:0000313" key="3">
    <source>
        <dbReference type="EMBL" id="MFC3146283.1"/>
    </source>
</evidence>
<reference evidence="4" key="1">
    <citation type="journal article" date="2019" name="Int. J. Syst. Evol. Microbiol.">
        <title>The Global Catalogue of Microorganisms (GCM) 10K type strain sequencing project: providing services to taxonomists for standard genome sequencing and annotation.</title>
        <authorList>
            <consortium name="The Broad Institute Genomics Platform"/>
            <consortium name="The Broad Institute Genome Sequencing Center for Infectious Disease"/>
            <person name="Wu L."/>
            <person name="Ma J."/>
        </authorList>
    </citation>
    <scope>NUCLEOTIDE SEQUENCE [LARGE SCALE GENOMIC DNA]</scope>
    <source>
        <strain evidence="4">KCTC 52168</strain>
    </source>
</reference>
<feature type="region of interest" description="Disordered" evidence="1">
    <location>
        <begin position="1"/>
        <end position="21"/>
    </location>
</feature>
<accession>A0ABV7GX77</accession>
<dbReference type="Proteomes" id="UP001595556">
    <property type="component" value="Unassembled WGS sequence"/>
</dbReference>
<dbReference type="EMBL" id="JBHRTI010000003">
    <property type="protein sequence ID" value="MFC3146283.1"/>
    <property type="molecule type" value="Genomic_DNA"/>
</dbReference>
<sequence length="436" mass="45348">MTSDLPIRRKPQAAASRSAGAPSATLQALRGASQLAVGAVQNLTHTVEGVHSSVARLAPPLKRTAADAETPQRTRGITGLVYRSVRGVTTLVGGALDLALAQLGPRVAAALPPGMKRALADGANRLAPPAQREAALAALNGVFGDHLAASGNALAIPMQLRANGQALPLARKALARHYAAQADVSAPGGKLLILIHGLCMNDLQWTRRSHNHGAALAARHGFTPLYLHYNTGLPIAQNGAALADLLSDLQRAWPVPITQMVLLGHSMGGLVARSACAQSSPRSAWRRKLKALVCLGTPHQGAPLERAGSGLTWLLAKSPYTAPFAKLGARRSAGIQDLHSGRVLPEGTHATAAPWPQGVACFTVAASTSSAAAAGKQAKGDGLVPVASALGQHRQPERDLRLLHGQHAVFYGLNHFDLLSSRAVSDQLCAWLDPQG</sequence>
<comment type="caution">
    <text evidence="3">The sequence shown here is derived from an EMBL/GenBank/DDBJ whole genome shotgun (WGS) entry which is preliminary data.</text>
</comment>
<keyword evidence="4" id="KW-1185">Reference proteome</keyword>
<feature type="domain" description="GPI inositol-deacylase PGAP1-like alpha/beta" evidence="2">
    <location>
        <begin position="254"/>
        <end position="306"/>
    </location>
</feature>
<dbReference type="RefSeq" id="WP_377300563.1">
    <property type="nucleotide sequence ID" value="NZ_CP180191.1"/>
</dbReference>
<dbReference type="InterPro" id="IPR029058">
    <property type="entry name" value="AB_hydrolase_fold"/>
</dbReference>
<dbReference type="InterPro" id="IPR012908">
    <property type="entry name" value="PGAP1-ab_dom-like"/>
</dbReference>
<evidence type="ECO:0000259" key="2">
    <source>
        <dbReference type="Pfam" id="PF07819"/>
    </source>
</evidence>
<dbReference type="PANTHER" id="PTHR37946:SF1">
    <property type="entry name" value="SLL1969 PROTEIN"/>
    <property type="match status" value="1"/>
</dbReference>